<gene>
    <name evidence="1" type="ORF">BJ138DRAFT_1164493</name>
</gene>
<proteinExistence type="predicted"/>
<evidence type="ECO:0000313" key="1">
    <source>
        <dbReference type="EMBL" id="KAH7905572.1"/>
    </source>
</evidence>
<evidence type="ECO:0000313" key="2">
    <source>
        <dbReference type="Proteomes" id="UP000790377"/>
    </source>
</evidence>
<name>A0ACB7ZY28_9AGAM</name>
<dbReference type="EMBL" id="MU268163">
    <property type="protein sequence ID" value="KAH7905572.1"/>
    <property type="molecule type" value="Genomic_DNA"/>
</dbReference>
<sequence>MCAKSETQELHSQFYPPIKVETHEIILPDLDRSYDPNGPSDEALALEYNLASQVRKRKRENRTPISTTTLLPSVMATSITPNRFITVFDLDLSSTLGDDWASAEKPTKNSLRRVRQQANKKKIRLDHVTGTLAQYLGFEFEPHSFPVPLAGAISGDAIQCGCFAKSKVLDRKNGGSYSGAGPSRSAFRSIKTHGPPSPYSRPPTLPTVASNSASRVSNPESHIGSKLSIDVQLALIEANAIARERLWLFPEFRIPWDRML</sequence>
<accession>A0ACB7ZY28</accession>
<organism evidence="1 2">
    <name type="scientific">Hygrophoropsis aurantiaca</name>
    <dbReference type="NCBI Taxonomy" id="72124"/>
    <lineage>
        <taxon>Eukaryota</taxon>
        <taxon>Fungi</taxon>
        <taxon>Dikarya</taxon>
        <taxon>Basidiomycota</taxon>
        <taxon>Agaricomycotina</taxon>
        <taxon>Agaricomycetes</taxon>
        <taxon>Agaricomycetidae</taxon>
        <taxon>Boletales</taxon>
        <taxon>Coniophorineae</taxon>
        <taxon>Hygrophoropsidaceae</taxon>
        <taxon>Hygrophoropsis</taxon>
    </lineage>
</organism>
<protein>
    <submittedName>
        <fullName evidence="1">Uncharacterized protein</fullName>
    </submittedName>
</protein>
<keyword evidence="2" id="KW-1185">Reference proteome</keyword>
<comment type="caution">
    <text evidence="1">The sequence shown here is derived from an EMBL/GenBank/DDBJ whole genome shotgun (WGS) entry which is preliminary data.</text>
</comment>
<dbReference type="Proteomes" id="UP000790377">
    <property type="component" value="Unassembled WGS sequence"/>
</dbReference>
<reference evidence="1" key="1">
    <citation type="journal article" date="2021" name="New Phytol.">
        <title>Evolutionary innovations through gain and loss of genes in the ectomycorrhizal Boletales.</title>
        <authorList>
            <person name="Wu G."/>
            <person name="Miyauchi S."/>
            <person name="Morin E."/>
            <person name="Kuo A."/>
            <person name="Drula E."/>
            <person name="Varga T."/>
            <person name="Kohler A."/>
            <person name="Feng B."/>
            <person name="Cao Y."/>
            <person name="Lipzen A."/>
            <person name="Daum C."/>
            <person name="Hundley H."/>
            <person name="Pangilinan J."/>
            <person name="Johnson J."/>
            <person name="Barry K."/>
            <person name="LaButti K."/>
            <person name="Ng V."/>
            <person name="Ahrendt S."/>
            <person name="Min B."/>
            <person name="Choi I.G."/>
            <person name="Park H."/>
            <person name="Plett J.M."/>
            <person name="Magnuson J."/>
            <person name="Spatafora J.W."/>
            <person name="Nagy L.G."/>
            <person name="Henrissat B."/>
            <person name="Grigoriev I.V."/>
            <person name="Yang Z.L."/>
            <person name="Xu J."/>
            <person name="Martin F.M."/>
        </authorList>
    </citation>
    <scope>NUCLEOTIDE SEQUENCE</scope>
    <source>
        <strain evidence="1">ATCC 28755</strain>
    </source>
</reference>